<dbReference type="EMBL" id="CAJVRM010000222">
    <property type="protein sequence ID" value="CAG8977518.1"/>
    <property type="molecule type" value="Genomic_DNA"/>
</dbReference>
<dbReference type="Proteomes" id="UP000701801">
    <property type="component" value="Unassembled WGS sequence"/>
</dbReference>
<organism evidence="3 4">
    <name type="scientific">Hymenoscyphus albidus</name>
    <dbReference type="NCBI Taxonomy" id="595503"/>
    <lineage>
        <taxon>Eukaryota</taxon>
        <taxon>Fungi</taxon>
        <taxon>Dikarya</taxon>
        <taxon>Ascomycota</taxon>
        <taxon>Pezizomycotina</taxon>
        <taxon>Leotiomycetes</taxon>
        <taxon>Helotiales</taxon>
        <taxon>Helotiaceae</taxon>
        <taxon>Hymenoscyphus</taxon>
    </lineage>
</organism>
<feature type="chain" id="PRO_5040292686" description="Granulins domain-containing protein" evidence="2">
    <location>
        <begin position="20"/>
        <end position="138"/>
    </location>
</feature>
<feature type="region of interest" description="Disordered" evidence="1">
    <location>
        <begin position="97"/>
        <end position="121"/>
    </location>
</feature>
<evidence type="ECO:0000256" key="2">
    <source>
        <dbReference type="SAM" id="SignalP"/>
    </source>
</evidence>
<sequence length="138" mass="14136">MRLPTTFAILASLHTLVSAQSFTDALDGAAPVSQNVAGVAVLALRQAIDLCGNGRQCVNSLCCQVSYCIPLDAQCCTTGKYCPLGTECVLVNGKQRCRDPNGSDVGDESDGSGTKSSAERREGGVMGALVVAGIAALL</sequence>
<protein>
    <recommendedName>
        <fullName evidence="5">Granulins domain-containing protein</fullName>
    </recommendedName>
</protein>
<reference evidence="3" key="1">
    <citation type="submission" date="2021-07" db="EMBL/GenBank/DDBJ databases">
        <authorList>
            <person name="Durling M."/>
        </authorList>
    </citation>
    <scope>NUCLEOTIDE SEQUENCE</scope>
</reference>
<name>A0A9N9PWI9_9HELO</name>
<evidence type="ECO:0000256" key="1">
    <source>
        <dbReference type="SAM" id="MobiDB-lite"/>
    </source>
</evidence>
<evidence type="ECO:0008006" key="5">
    <source>
        <dbReference type="Google" id="ProtNLM"/>
    </source>
</evidence>
<accession>A0A9N9PWI9</accession>
<evidence type="ECO:0000313" key="3">
    <source>
        <dbReference type="EMBL" id="CAG8977518.1"/>
    </source>
</evidence>
<gene>
    <name evidence="3" type="ORF">HYALB_00008697</name>
</gene>
<dbReference type="OrthoDB" id="2015116at2759"/>
<feature type="signal peptide" evidence="2">
    <location>
        <begin position="1"/>
        <end position="19"/>
    </location>
</feature>
<comment type="caution">
    <text evidence="3">The sequence shown here is derived from an EMBL/GenBank/DDBJ whole genome shotgun (WGS) entry which is preliminary data.</text>
</comment>
<evidence type="ECO:0000313" key="4">
    <source>
        <dbReference type="Proteomes" id="UP000701801"/>
    </source>
</evidence>
<keyword evidence="4" id="KW-1185">Reference proteome</keyword>
<proteinExistence type="predicted"/>
<dbReference type="AlphaFoldDB" id="A0A9N9PWI9"/>
<keyword evidence="2" id="KW-0732">Signal</keyword>